<feature type="compositionally biased region" description="Basic and acidic residues" evidence="9">
    <location>
        <begin position="917"/>
        <end position="926"/>
    </location>
</feature>
<dbReference type="Pfam" id="PF13945">
    <property type="entry name" value="NST1"/>
    <property type="match status" value="1"/>
</dbReference>
<evidence type="ECO:0000313" key="10">
    <source>
        <dbReference type="EMBL" id="ORY14831.1"/>
    </source>
</evidence>
<feature type="region of interest" description="Disordered" evidence="9">
    <location>
        <begin position="376"/>
        <end position="445"/>
    </location>
</feature>
<feature type="compositionally biased region" description="Low complexity" evidence="9">
    <location>
        <begin position="705"/>
        <end position="715"/>
    </location>
</feature>
<feature type="region of interest" description="Disordered" evidence="9">
    <location>
        <begin position="858"/>
        <end position="932"/>
    </location>
</feature>
<dbReference type="AlphaFoldDB" id="A0A1Y1ZX61"/>
<evidence type="ECO:0000256" key="4">
    <source>
        <dbReference type="ARBA" id="ARBA00020733"/>
    </source>
</evidence>
<dbReference type="PANTHER" id="PTHR31780:SF10">
    <property type="entry name" value="LD36051P"/>
    <property type="match status" value="1"/>
</dbReference>
<sequence>MASGPKGPTATTASPNGVSGAHAPAPGAVNRKKQKRREKQAAKQAAEQQQQQQSTAPSKNGHPPPSQGGAGHVHHSSGQPAPQYADPGLDHPDGFAPPEGEYYSDEEPYGTNGHYPAGYNGAPTAAGAGKKSKKKMKGADTPQQHAYMSGALPRHAPSHPPPPQTTVDAPRKSHSKDRIWNTSTSEERERIKEFWLSLGEDERKSLVKIEKEAVLRKMKEQQKHSCSCTVCGRKRTAIEEELEVLYDAYYEELEQYANHQQDGGPILPPSRYAQALSNMAHDRPTMTTHPPSRIRELTESEDEEEEEGEEEEYSDDDEEDYSDEEPLDLPRASAADFFNFGNSLTVQEGGILTVADDLLKNDGKKFIEMMEQLAERRMQREEEAQYQSHPSMYSKSHSSHNHNAPPEEEEFDEDEEDEEEGYDDGDYEDDDDEEDTMTEEQRMEEGRRMFQIFAARMFEQRVLTAYREKVARERQQRLLEELAEDDQKKEQKEAKKAREAQKKKEKKEKLRLAKAEEKARKDAEKAAQEAEAKAAEEKRLEEQRKKREEQRKKREAEKKAQEEERLRKEAERLKRQHEERERQQEAERKARELKAQEKKAKDEAKRKEREEREAKEKEARDKKAQEDKERREREARAKADKERIRKADQPVTATPNVAPSSKKASQPVAVALPPGLLKQSSSTGMPSPHVPPAVPKAPTPNRPRQSSQQGSHGSSPKTPQVALGTSKSMSPASQTQNNMVPKQILTKPPTSQQPAPAHHAQPTSPMPPMGPPPGMQGQIGMGIGNMPPGLNGFAHGPSHGPIMSGMMPRHPANNMSFYPPQPGPQNFRPYLPTGMHAPGGMPMGRGFPMDGPPGLPSLPGGMGGPNHMPAFGMPMPSHSRQPSASFDKPNNELSGAAPLAQPIARPAMQSTRAGSVKPHDEHKQPEDQDVDGITKTLGSSALIDPSDDMPDFQADLRRTSVQHGSLRGAPLGFGFSDASNQPRADSYAPFGGSSSAGSMWGTPPMPFPMTGAPGWGNSPTAGVFNNPFPHSGPGIQRPSEPRITWIRRLICDAYKVELTIKPGFNGYLTVSDVYRHVDALRPPQEQPVSQHEIKTACEVFGDDYNGGGQLTYKEDSSGPGQSTIKFEESIGGQPSALGEIGSPLPGHSVPVSGFGARPFASLGHGGF</sequence>
<evidence type="ECO:0000313" key="11">
    <source>
        <dbReference type="Proteomes" id="UP000193144"/>
    </source>
</evidence>
<reference evidence="10 11" key="1">
    <citation type="submission" date="2016-07" db="EMBL/GenBank/DDBJ databases">
        <title>Pervasive Adenine N6-methylation of Active Genes in Fungi.</title>
        <authorList>
            <consortium name="DOE Joint Genome Institute"/>
            <person name="Mondo S.J."/>
            <person name="Dannebaum R.O."/>
            <person name="Kuo R.C."/>
            <person name="Labutti K."/>
            <person name="Haridas S."/>
            <person name="Kuo A."/>
            <person name="Salamov A."/>
            <person name="Ahrendt S.R."/>
            <person name="Lipzen A."/>
            <person name="Sullivan W."/>
            <person name="Andreopoulos W.B."/>
            <person name="Clum A."/>
            <person name="Lindquist E."/>
            <person name="Daum C."/>
            <person name="Ramamoorthy G.K."/>
            <person name="Gryganskyi A."/>
            <person name="Culley D."/>
            <person name="Magnuson J.K."/>
            <person name="James T.Y."/>
            <person name="O'Malley M.A."/>
            <person name="Stajich J.E."/>
            <person name="Spatafora J.W."/>
            <person name="Visel A."/>
            <person name="Grigoriev I.V."/>
        </authorList>
    </citation>
    <scope>NUCLEOTIDE SEQUENCE [LARGE SCALE GENOMIC DNA]</scope>
    <source>
        <strain evidence="10 11">CBS 115471</strain>
    </source>
</reference>
<keyword evidence="5 8" id="KW-0963">Cytoplasm</keyword>
<evidence type="ECO:0000256" key="3">
    <source>
        <dbReference type="ARBA" id="ARBA00007112"/>
    </source>
</evidence>
<dbReference type="InterPro" id="IPR025279">
    <property type="entry name" value="NST1"/>
</dbReference>
<feature type="compositionally biased region" description="Polar residues" evidence="9">
    <location>
        <begin position="651"/>
        <end position="664"/>
    </location>
</feature>
<feature type="region of interest" description="Disordered" evidence="9">
    <location>
        <begin position="260"/>
        <end position="334"/>
    </location>
</feature>
<dbReference type="OrthoDB" id="21629at2759"/>
<evidence type="ECO:0000256" key="1">
    <source>
        <dbReference type="ARBA" id="ARBA00002545"/>
    </source>
</evidence>
<comment type="subcellular location">
    <subcellularLocation>
        <location evidence="2 8">Cytoplasm</location>
    </subcellularLocation>
</comment>
<feature type="compositionally biased region" description="Acidic residues" evidence="9">
    <location>
        <begin position="406"/>
        <end position="438"/>
    </location>
</feature>
<accession>A0A1Y1ZX61</accession>
<dbReference type="GO" id="GO:0005737">
    <property type="term" value="C:cytoplasm"/>
    <property type="evidence" value="ECO:0007669"/>
    <property type="project" value="UniProtKB-SubCell"/>
</dbReference>
<feature type="compositionally biased region" description="Low complexity" evidence="9">
    <location>
        <begin position="42"/>
        <end position="53"/>
    </location>
</feature>
<comment type="similarity">
    <text evidence="3 8">Belongs to the NST1 family.</text>
</comment>
<evidence type="ECO:0000256" key="9">
    <source>
        <dbReference type="SAM" id="MobiDB-lite"/>
    </source>
</evidence>
<comment type="caution">
    <text evidence="10">The sequence shown here is derived from an EMBL/GenBank/DDBJ whole genome shotgun (WGS) entry which is preliminary data.</text>
</comment>
<dbReference type="Proteomes" id="UP000193144">
    <property type="component" value="Unassembled WGS sequence"/>
</dbReference>
<evidence type="ECO:0000256" key="5">
    <source>
        <dbReference type="ARBA" id="ARBA00022490"/>
    </source>
</evidence>
<dbReference type="EMBL" id="MCFA01000030">
    <property type="protein sequence ID" value="ORY14831.1"/>
    <property type="molecule type" value="Genomic_DNA"/>
</dbReference>
<feature type="compositionally biased region" description="Basic and acidic residues" evidence="9">
    <location>
        <begin position="481"/>
        <end position="648"/>
    </location>
</feature>
<keyword evidence="11" id="KW-1185">Reference proteome</keyword>
<gene>
    <name evidence="10" type="ORF">BCR34DRAFT_598951</name>
</gene>
<organism evidence="10 11">
    <name type="scientific">Clohesyomyces aquaticus</name>
    <dbReference type="NCBI Taxonomy" id="1231657"/>
    <lineage>
        <taxon>Eukaryota</taxon>
        <taxon>Fungi</taxon>
        <taxon>Dikarya</taxon>
        <taxon>Ascomycota</taxon>
        <taxon>Pezizomycotina</taxon>
        <taxon>Dothideomycetes</taxon>
        <taxon>Pleosporomycetidae</taxon>
        <taxon>Pleosporales</taxon>
        <taxon>Lindgomycetaceae</taxon>
        <taxon>Clohesyomyces</taxon>
    </lineage>
</organism>
<comment type="function">
    <text evidence="1 8">May act as a negative regulator of salt tolerance.</text>
</comment>
<dbReference type="InterPro" id="IPR051195">
    <property type="entry name" value="Fungal_stress_NST1"/>
</dbReference>
<feature type="compositionally biased region" description="Acidic residues" evidence="9">
    <location>
        <begin position="299"/>
        <end position="327"/>
    </location>
</feature>
<evidence type="ECO:0000256" key="6">
    <source>
        <dbReference type="ARBA" id="ARBA00023016"/>
    </source>
</evidence>
<evidence type="ECO:0000256" key="2">
    <source>
        <dbReference type="ARBA" id="ARBA00004496"/>
    </source>
</evidence>
<dbReference type="PANTHER" id="PTHR31780">
    <property type="entry name" value="STRESS RESPONSE PROTEIN NST1-RELATED"/>
    <property type="match status" value="1"/>
</dbReference>
<protein>
    <recommendedName>
        <fullName evidence="4 8">Stress response protein NST1</fullName>
    </recommendedName>
</protein>
<feature type="compositionally biased region" description="Polar residues" evidence="9">
    <location>
        <begin position="723"/>
        <end position="740"/>
    </location>
</feature>
<name>A0A1Y1ZX61_9PLEO</name>
<evidence type="ECO:0000256" key="7">
    <source>
        <dbReference type="ARBA" id="ARBA00023054"/>
    </source>
</evidence>
<dbReference type="STRING" id="1231657.A0A1Y1ZX61"/>
<feature type="compositionally biased region" description="Pro residues" evidence="9">
    <location>
        <begin position="688"/>
        <end position="701"/>
    </location>
</feature>
<proteinExistence type="inferred from homology"/>
<feature type="compositionally biased region" description="Pro residues" evidence="9">
    <location>
        <begin position="764"/>
        <end position="774"/>
    </location>
</feature>
<evidence type="ECO:0000256" key="8">
    <source>
        <dbReference type="RuleBase" id="RU049441"/>
    </source>
</evidence>
<feature type="region of interest" description="Disordered" evidence="9">
    <location>
        <begin position="481"/>
        <end position="780"/>
    </location>
</feature>
<keyword evidence="7 8" id="KW-0175">Coiled coil</keyword>
<keyword evidence="6 8" id="KW-0346">Stress response</keyword>
<feature type="region of interest" description="Disordered" evidence="9">
    <location>
        <begin position="1"/>
        <end position="184"/>
    </location>
</feature>